<dbReference type="EMBL" id="JABANO010034521">
    <property type="protein sequence ID" value="KAF4705018.1"/>
    <property type="molecule type" value="Genomic_DNA"/>
</dbReference>
<evidence type="ECO:0000256" key="1">
    <source>
        <dbReference type="SAM" id="MobiDB-lite"/>
    </source>
</evidence>
<reference evidence="2 3" key="1">
    <citation type="submission" date="2020-04" db="EMBL/GenBank/DDBJ databases">
        <title>Perkinsus olseni comparative genomics.</title>
        <authorList>
            <person name="Bogema D.R."/>
        </authorList>
    </citation>
    <scope>NUCLEOTIDE SEQUENCE [LARGE SCALE GENOMIC DNA]</scope>
    <source>
        <strain evidence="2 3">ATCC PRA-207</strain>
    </source>
</reference>
<feature type="compositionally biased region" description="Basic and acidic residues" evidence="1">
    <location>
        <begin position="366"/>
        <end position="375"/>
    </location>
</feature>
<feature type="compositionally biased region" description="Acidic residues" evidence="1">
    <location>
        <begin position="376"/>
        <end position="385"/>
    </location>
</feature>
<feature type="non-terminal residue" evidence="2">
    <location>
        <position position="1"/>
    </location>
</feature>
<organism evidence="2 3">
    <name type="scientific">Perkinsus olseni</name>
    <name type="common">Perkinsus atlanticus</name>
    <dbReference type="NCBI Taxonomy" id="32597"/>
    <lineage>
        <taxon>Eukaryota</taxon>
        <taxon>Sar</taxon>
        <taxon>Alveolata</taxon>
        <taxon>Perkinsozoa</taxon>
        <taxon>Perkinsea</taxon>
        <taxon>Perkinsida</taxon>
        <taxon>Perkinsidae</taxon>
        <taxon>Perkinsus</taxon>
    </lineage>
</organism>
<evidence type="ECO:0000313" key="2">
    <source>
        <dbReference type="EMBL" id="KAF4705018.1"/>
    </source>
</evidence>
<feature type="compositionally biased region" description="Basic and acidic residues" evidence="1">
    <location>
        <begin position="73"/>
        <end position="83"/>
    </location>
</feature>
<feature type="region of interest" description="Disordered" evidence="1">
    <location>
        <begin position="361"/>
        <end position="385"/>
    </location>
</feature>
<sequence length="385" mass="42314">HGVGEQQPQQPEADGPSPPSAYARQCANGSSRWGPDYACRHRQQQLGPSIMAASPNMAQPTQASSLPEPYYGSHEHYQHRDPQRSPQGSPHSLYRPALHEHVDTQRSNYYTFNSQTPQFGLGDYRADVQNPNIGTGTLPGIQRHQQLYAPVGTTQQYGAQLPPTGLGSNRSHSPDYGLPPGPIYPGIRDYSRGLPPNTTFYDGSVYVEREAPLSATTTTPSLPNPNYGYPQGRYYPQVPQPVQYQGSILGISAQPLLPPGPGLVGQLPVGTNYFVPSQRECITPDYCYACNLPKCKHPKDEMASFILMDGVQIRGEHEFEAFKLAYRKGYRTDPPDEVLIRSRMVGDSLTNTVDDIPVQTVTSASKDIKESGDPKDSEEEVVADS</sequence>
<dbReference type="AlphaFoldDB" id="A0A7J6Q9T2"/>
<proteinExistence type="predicted"/>
<dbReference type="Proteomes" id="UP000553632">
    <property type="component" value="Unassembled WGS sequence"/>
</dbReference>
<name>A0A7J6Q9T2_PEROL</name>
<evidence type="ECO:0000313" key="3">
    <source>
        <dbReference type="Proteomes" id="UP000553632"/>
    </source>
</evidence>
<comment type="caution">
    <text evidence="2">The sequence shown here is derived from an EMBL/GenBank/DDBJ whole genome shotgun (WGS) entry which is preliminary data.</text>
</comment>
<feature type="region of interest" description="Disordered" evidence="1">
    <location>
        <begin position="1"/>
        <end position="94"/>
    </location>
</feature>
<feature type="non-terminal residue" evidence="2">
    <location>
        <position position="385"/>
    </location>
</feature>
<feature type="compositionally biased region" description="Polar residues" evidence="1">
    <location>
        <begin position="1"/>
        <end position="10"/>
    </location>
</feature>
<keyword evidence="3" id="KW-1185">Reference proteome</keyword>
<accession>A0A7J6Q9T2</accession>
<gene>
    <name evidence="2" type="ORF">FOZ63_032750</name>
</gene>
<feature type="compositionally biased region" description="Polar residues" evidence="1">
    <location>
        <begin position="56"/>
        <end position="65"/>
    </location>
</feature>
<protein>
    <submittedName>
        <fullName evidence="2">Uncharacterized protein</fullName>
    </submittedName>
</protein>